<dbReference type="PANTHER" id="PTHR40254:SF1">
    <property type="entry name" value="BLR0577 PROTEIN"/>
    <property type="match status" value="1"/>
</dbReference>
<reference evidence="2 3" key="1">
    <citation type="submission" date="2018-09" db="EMBL/GenBank/DDBJ databases">
        <title>Sphingomonas sp. DAC4.</title>
        <authorList>
            <person name="Seo T."/>
        </authorList>
    </citation>
    <scope>NUCLEOTIDE SEQUENCE [LARGE SCALE GENOMIC DNA]</scope>
    <source>
        <strain evidence="2 3">DAC4</strain>
    </source>
</reference>
<sequence>MKSDFARADVLIVGGGFSGTMLAAQLARRSLSSIIIEGADRAGRGTAFSTPEEAHLLNVPAARMSAWPDLPDDFAQHVQRHGFTPADFVPRQEFGDYLRTILDEAIAGGCVQLIAEEASDASPVCGGWTVEAGGKAYEGRALALAQGNLAPQVPGVARDLPRSMFVNDPWSEEGQAAIACAAEDGADVLCIGTGLTMVDVVLSLTEAGHAGRILAVSRRGLVPRSHAPNETAPVERDDVPQGSLLSLWRWLRKRTAIVGWRAAVDSLRPHSQALWHSLDTREQKRFLRHARPWWDIHRHRIAPQIADRLEGMVKDRRLEVMAGRVASLVSDGAAVDAAITPRGASQDLRRRFGLAINCTGPLGAIRFTRDPMLHNLLSAGRVEPDGLGMGLQVDGRGRAEGSERLWAVGPLTKGVWWEIVAVPDIRQQVAVVADDIAEELEQ</sequence>
<dbReference type="Proteomes" id="UP000285023">
    <property type="component" value="Unassembled WGS sequence"/>
</dbReference>
<protein>
    <submittedName>
        <fullName evidence="2">FAD-binding protein</fullName>
    </submittedName>
</protein>
<evidence type="ECO:0000313" key="3">
    <source>
        <dbReference type="Proteomes" id="UP000285023"/>
    </source>
</evidence>
<dbReference type="Gene3D" id="3.50.50.60">
    <property type="entry name" value="FAD/NAD(P)-binding domain"/>
    <property type="match status" value="2"/>
</dbReference>
<name>A0A418Q232_9SPHN</name>
<dbReference type="PANTHER" id="PTHR40254">
    <property type="entry name" value="BLR0577 PROTEIN"/>
    <property type="match status" value="1"/>
</dbReference>
<gene>
    <name evidence="2" type="ORF">D3M59_02540</name>
</gene>
<dbReference type="SUPFAM" id="SSF51905">
    <property type="entry name" value="FAD/NAD(P)-binding domain"/>
    <property type="match status" value="2"/>
</dbReference>
<dbReference type="Pfam" id="PF13454">
    <property type="entry name" value="NAD_binding_9"/>
    <property type="match status" value="1"/>
</dbReference>
<dbReference type="OrthoDB" id="101972at2"/>
<evidence type="ECO:0000313" key="2">
    <source>
        <dbReference type="EMBL" id="RIX31894.1"/>
    </source>
</evidence>
<dbReference type="InterPro" id="IPR052189">
    <property type="entry name" value="L-asp_N-monooxygenase_NS-form"/>
</dbReference>
<dbReference type="AlphaFoldDB" id="A0A418Q232"/>
<dbReference type="RefSeq" id="WP_119531300.1">
    <property type="nucleotide sequence ID" value="NZ_QXTF01000001.1"/>
</dbReference>
<dbReference type="InterPro" id="IPR038732">
    <property type="entry name" value="HpyO/CreE_NAD-binding"/>
</dbReference>
<proteinExistence type="predicted"/>
<accession>A0A418Q232</accession>
<feature type="domain" description="FAD-dependent urate hydroxylase HpyO/Asp monooxygenase CreE-like FAD/NAD(P)-binding" evidence="1">
    <location>
        <begin position="12"/>
        <end position="148"/>
    </location>
</feature>
<organism evidence="2 3">
    <name type="scientific">Sphingomonas edaphi</name>
    <dbReference type="NCBI Taxonomy" id="2315689"/>
    <lineage>
        <taxon>Bacteria</taxon>
        <taxon>Pseudomonadati</taxon>
        <taxon>Pseudomonadota</taxon>
        <taxon>Alphaproteobacteria</taxon>
        <taxon>Sphingomonadales</taxon>
        <taxon>Sphingomonadaceae</taxon>
        <taxon>Sphingomonas</taxon>
    </lineage>
</organism>
<comment type="caution">
    <text evidence="2">The sequence shown here is derived from an EMBL/GenBank/DDBJ whole genome shotgun (WGS) entry which is preliminary data.</text>
</comment>
<dbReference type="EMBL" id="QXTF01000001">
    <property type="protein sequence ID" value="RIX31894.1"/>
    <property type="molecule type" value="Genomic_DNA"/>
</dbReference>
<evidence type="ECO:0000259" key="1">
    <source>
        <dbReference type="Pfam" id="PF13454"/>
    </source>
</evidence>
<dbReference type="InterPro" id="IPR036188">
    <property type="entry name" value="FAD/NAD-bd_sf"/>
</dbReference>
<keyword evidence="3" id="KW-1185">Reference proteome</keyword>